<reference evidence="10" key="1">
    <citation type="submission" date="2017-09" db="EMBL/GenBank/DDBJ databases">
        <title>The Reconstruction of 2,631 Draft Metagenome-Assembled Genomes from the Global Oceans.</title>
        <authorList>
            <person name="Tully B.J."/>
            <person name="Graham E.D."/>
            <person name="Heidelberg J.F."/>
        </authorList>
    </citation>
    <scope>NUCLEOTIDE SEQUENCE [LARGE SCALE GENOMIC DNA]</scope>
</reference>
<comment type="caution">
    <text evidence="9">The sequence shown here is derived from an EMBL/GenBank/DDBJ whole genome shotgun (WGS) entry which is preliminary data.</text>
</comment>
<evidence type="ECO:0000256" key="7">
    <source>
        <dbReference type="RuleBase" id="RU363032"/>
    </source>
</evidence>
<dbReference type="AlphaFoldDB" id="A0A2D6YFY0"/>
<sequence length="442" mass="50990">MNHYEYKNLPSDLRSSLRRQSLLPILICTFALSYILYVGYIFEITKLFREAKIERGALLASDMFSYKTHTTLNLKKDSLTVAVEGERGSTYKLDNYPDWFIGDKDKFEIVLRNGFKLRYEKSVLYYFVPNYGEIEISKNNDQIFVEFPSKNLLPKGIRFSELKFDARPLFEHRIQYSRSKIEIHYYEFGWENFWFPMHSPFNNLSFFNLWELILSSDRIKADESNFITIFNEFWNHPDWQHGDLAVAVLETILMAFLGTLVATLVGLPLALAAAQNINPLRLTRFGIKRFFDFVRGLDYLIWSLIFIRSFGLGPLTGALAIAFTDTGTLGKLFTEALENVEKKEREGVQATGATPVQQFRFGIIPQISPILVSQILYYFESNTRSATVIGALGAGGIGLMLVQTMRTRRDWENSLYIIIVALILVFLIDNLSSRLRKKLIRG</sequence>
<feature type="transmembrane region" description="Helical" evidence="7">
    <location>
        <begin position="252"/>
        <end position="278"/>
    </location>
</feature>
<dbReference type="CDD" id="cd06261">
    <property type="entry name" value="TM_PBP2"/>
    <property type="match status" value="1"/>
</dbReference>
<gene>
    <name evidence="9" type="primary">phnE</name>
    <name evidence="9" type="ORF">CMN54_01175</name>
</gene>
<feature type="transmembrane region" description="Helical" evidence="7">
    <location>
        <begin position="414"/>
        <end position="432"/>
    </location>
</feature>
<comment type="similarity">
    <text evidence="7">Belongs to the binding-protein-dependent transport system permease family.</text>
</comment>
<feature type="transmembrane region" description="Helical" evidence="7">
    <location>
        <begin position="359"/>
        <end position="379"/>
    </location>
</feature>
<evidence type="ECO:0000256" key="4">
    <source>
        <dbReference type="ARBA" id="ARBA00022692"/>
    </source>
</evidence>
<name>A0A2D6YFY0_9DELT</name>
<dbReference type="PANTHER" id="PTHR30043:SF9">
    <property type="entry name" value="PHOSPHONATES TRANSPORT SYSTEM PERMEASE PROTEIN"/>
    <property type="match status" value="1"/>
</dbReference>
<evidence type="ECO:0000256" key="1">
    <source>
        <dbReference type="ARBA" id="ARBA00004141"/>
    </source>
</evidence>
<accession>A0A2D6YFY0</accession>
<evidence type="ECO:0000259" key="8">
    <source>
        <dbReference type="PROSITE" id="PS50928"/>
    </source>
</evidence>
<keyword evidence="6 7" id="KW-0472">Membrane</keyword>
<dbReference type="GO" id="GO:0015416">
    <property type="term" value="F:ABC-type phosphonate transporter activity"/>
    <property type="evidence" value="ECO:0007669"/>
    <property type="project" value="InterPro"/>
</dbReference>
<dbReference type="GO" id="GO:0030313">
    <property type="term" value="C:cell envelope"/>
    <property type="evidence" value="ECO:0007669"/>
    <property type="project" value="UniProtKB-SubCell"/>
</dbReference>
<evidence type="ECO:0000256" key="2">
    <source>
        <dbReference type="ARBA" id="ARBA00004196"/>
    </source>
</evidence>
<organism evidence="9 10">
    <name type="scientific">SAR324 cluster bacterium</name>
    <dbReference type="NCBI Taxonomy" id="2024889"/>
    <lineage>
        <taxon>Bacteria</taxon>
        <taxon>Deltaproteobacteria</taxon>
        <taxon>SAR324 cluster</taxon>
    </lineage>
</organism>
<comment type="subcellular location">
    <subcellularLocation>
        <location evidence="2">Cell envelope</location>
    </subcellularLocation>
    <subcellularLocation>
        <location evidence="7">Cell membrane</location>
        <topology evidence="7">Multi-pass membrane protein</topology>
    </subcellularLocation>
    <subcellularLocation>
        <location evidence="1">Membrane</location>
        <topology evidence="1">Multi-pass membrane protein</topology>
    </subcellularLocation>
</comment>
<dbReference type="Pfam" id="PF00528">
    <property type="entry name" value="BPD_transp_1"/>
    <property type="match status" value="1"/>
</dbReference>
<evidence type="ECO:0000313" key="10">
    <source>
        <dbReference type="Proteomes" id="UP000226525"/>
    </source>
</evidence>
<evidence type="ECO:0000256" key="5">
    <source>
        <dbReference type="ARBA" id="ARBA00022989"/>
    </source>
</evidence>
<dbReference type="GO" id="GO:0005886">
    <property type="term" value="C:plasma membrane"/>
    <property type="evidence" value="ECO:0007669"/>
    <property type="project" value="UniProtKB-SubCell"/>
</dbReference>
<proteinExistence type="inferred from homology"/>
<dbReference type="PROSITE" id="PS50928">
    <property type="entry name" value="ABC_TM1"/>
    <property type="match status" value="1"/>
</dbReference>
<dbReference type="SUPFAM" id="SSF161098">
    <property type="entry name" value="MetI-like"/>
    <property type="match status" value="1"/>
</dbReference>
<dbReference type="InterPro" id="IPR035906">
    <property type="entry name" value="MetI-like_sf"/>
</dbReference>
<evidence type="ECO:0000313" key="9">
    <source>
        <dbReference type="EMBL" id="MAH62063.1"/>
    </source>
</evidence>
<dbReference type="InterPro" id="IPR005769">
    <property type="entry name" value="PhnE/PtxC"/>
</dbReference>
<keyword evidence="5 7" id="KW-1133">Transmembrane helix</keyword>
<feature type="transmembrane region" description="Helical" evidence="7">
    <location>
        <begin position="299"/>
        <end position="323"/>
    </location>
</feature>
<feature type="transmembrane region" description="Helical" evidence="7">
    <location>
        <begin position="386"/>
        <end position="402"/>
    </location>
</feature>
<dbReference type="Gene3D" id="1.10.3720.10">
    <property type="entry name" value="MetI-like"/>
    <property type="match status" value="1"/>
</dbReference>
<keyword evidence="3 7" id="KW-0813">Transport</keyword>
<evidence type="ECO:0000256" key="6">
    <source>
        <dbReference type="ARBA" id="ARBA00023136"/>
    </source>
</evidence>
<protein>
    <submittedName>
        <fullName evidence="9">Phosphonate ABC transporter, permease protein PhnE</fullName>
    </submittedName>
</protein>
<dbReference type="Proteomes" id="UP000226525">
    <property type="component" value="Unassembled WGS sequence"/>
</dbReference>
<feature type="transmembrane region" description="Helical" evidence="7">
    <location>
        <begin position="21"/>
        <end position="42"/>
    </location>
</feature>
<dbReference type="PANTHER" id="PTHR30043">
    <property type="entry name" value="PHOSPHONATES TRANSPORT SYSTEM PERMEASE PROTEIN"/>
    <property type="match status" value="1"/>
</dbReference>
<feature type="domain" description="ABC transmembrane type-1" evidence="8">
    <location>
        <begin position="248"/>
        <end position="432"/>
    </location>
</feature>
<evidence type="ECO:0000256" key="3">
    <source>
        <dbReference type="ARBA" id="ARBA00022448"/>
    </source>
</evidence>
<keyword evidence="4 7" id="KW-0812">Transmembrane</keyword>
<dbReference type="EMBL" id="NZEX01000012">
    <property type="protein sequence ID" value="MAH62063.1"/>
    <property type="molecule type" value="Genomic_DNA"/>
</dbReference>
<dbReference type="InterPro" id="IPR000515">
    <property type="entry name" value="MetI-like"/>
</dbReference>
<dbReference type="NCBIfam" id="TIGR01097">
    <property type="entry name" value="PhnE"/>
    <property type="match status" value="1"/>
</dbReference>